<reference evidence="1" key="1">
    <citation type="submission" date="2023-04" db="EMBL/GenBank/DDBJ databases">
        <title>Ambrosiozyma monospora NBRC 10751.</title>
        <authorList>
            <person name="Ichikawa N."/>
            <person name="Sato H."/>
            <person name="Tonouchi N."/>
        </authorList>
    </citation>
    <scope>NUCLEOTIDE SEQUENCE</scope>
    <source>
        <strain evidence="1">NBRC 10751</strain>
    </source>
</reference>
<evidence type="ECO:0000313" key="2">
    <source>
        <dbReference type="Proteomes" id="UP001165064"/>
    </source>
</evidence>
<comment type="caution">
    <text evidence="1">The sequence shown here is derived from an EMBL/GenBank/DDBJ whole genome shotgun (WGS) entry which is preliminary data.</text>
</comment>
<dbReference type="EMBL" id="BSXS01004148">
    <property type="protein sequence ID" value="GME82539.1"/>
    <property type="molecule type" value="Genomic_DNA"/>
</dbReference>
<accession>A0ACB5T8B9</accession>
<organism evidence="1 2">
    <name type="scientific">Ambrosiozyma monospora</name>
    <name type="common">Yeast</name>
    <name type="synonym">Endomycopsis monosporus</name>
    <dbReference type="NCBI Taxonomy" id="43982"/>
    <lineage>
        <taxon>Eukaryota</taxon>
        <taxon>Fungi</taxon>
        <taxon>Dikarya</taxon>
        <taxon>Ascomycota</taxon>
        <taxon>Saccharomycotina</taxon>
        <taxon>Pichiomycetes</taxon>
        <taxon>Pichiales</taxon>
        <taxon>Pichiaceae</taxon>
        <taxon>Ambrosiozyma</taxon>
    </lineage>
</organism>
<dbReference type="Proteomes" id="UP001165064">
    <property type="component" value="Unassembled WGS sequence"/>
</dbReference>
<name>A0ACB5T8B9_AMBMO</name>
<proteinExistence type="predicted"/>
<keyword evidence="2" id="KW-1185">Reference proteome</keyword>
<gene>
    <name evidence="1" type="ORF">Amon02_000558200</name>
</gene>
<protein>
    <submittedName>
        <fullName evidence="1">Unnamed protein product</fullName>
    </submittedName>
</protein>
<evidence type="ECO:0000313" key="1">
    <source>
        <dbReference type="EMBL" id="GME82539.1"/>
    </source>
</evidence>
<sequence length="367" mass="40464">MTSFNNLRSTQDLSENNKNTRDLSLDLDNLDDQVSDDNSSVMPSPTSPTLKNVNFKPIKENLIHTMGKGGLTLENFPLPNPDDEANITPNNNTYNANNMLNISPLSRPPGIGGQDHLASPSNRNSVTVLETSSLNGASASGGEGEHHNQNQAGAVVALPAEQHNNNNSLGAGPVAAARLKLMSSVKSDNNSNLTRLISPSRSRRQSADNNALAITAEGNNKNNTNNNLLTPKTCFKERESLSIRRKLKKKSKSEKRNSLDIIQLKPLPHTPFESNSSEGFPEYTELLQKKGEIYNSRFKMKLASEKRQDSFHQLFPNIPQTEMLIEDFTCAYRKDILIQGKLYLSENNVSFHSGILGLATHFIFHTA</sequence>